<dbReference type="Proteomes" id="UP000004067">
    <property type="component" value="Unassembled WGS sequence"/>
</dbReference>
<name>F5RP56_9FIRM</name>
<evidence type="ECO:0000313" key="2">
    <source>
        <dbReference type="Proteomes" id="UP000004067"/>
    </source>
</evidence>
<comment type="caution">
    <text evidence="1">The sequence shown here is derived from an EMBL/GenBank/DDBJ whole genome shotgun (WGS) entry which is preliminary data.</text>
</comment>
<reference evidence="1 2" key="1">
    <citation type="submission" date="2011-04" db="EMBL/GenBank/DDBJ databases">
        <authorList>
            <person name="Muzny D."/>
            <person name="Qin X."/>
            <person name="Deng J."/>
            <person name="Jiang H."/>
            <person name="Liu Y."/>
            <person name="Qu J."/>
            <person name="Song X.-Z."/>
            <person name="Zhang L."/>
            <person name="Thornton R."/>
            <person name="Coyle M."/>
            <person name="Francisco L."/>
            <person name="Jackson L."/>
            <person name="Javaid M."/>
            <person name="Korchina V."/>
            <person name="Kovar C."/>
            <person name="Mata R."/>
            <person name="Mathew T."/>
            <person name="Ngo R."/>
            <person name="Nguyen L."/>
            <person name="Nguyen N."/>
            <person name="Okwuonu G."/>
            <person name="Ongeri F."/>
            <person name="Pham C."/>
            <person name="Simmons D."/>
            <person name="Wilczek-Boney K."/>
            <person name="Hale W."/>
            <person name="Jakkamsetti A."/>
            <person name="Pham P."/>
            <person name="Ruth R."/>
            <person name="San Lucas F."/>
            <person name="Warren J."/>
            <person name="Zhang J."/>
            <person name="Zhao Z."/>
            <person name="Zhou C."/>
            <person name="Zhu D."/>
            <person name="Lee S."/>
            <person name="Bess C."/>
            <person name="Blankenburg K."/>
            <person name="Forbes L."/>
            <person name="Fu Q."/>
            <person name="Gubbala S."/>
            <person name="Hirani K."/>
            <person name="Jayaseelan J.C."/>
            <person name="Lara F."/>
            <person name="Munidasa M."/>
            <person name="Palculict T."/>
            <person name="Patil S."/>
            <person name="Pu L.-L."/>
            <person name="Saada N."/>
            <person name="Tang L."/>
            <person name="Weissenberger G."/>
            <person name="Zhu Y."/>
            <person name="Hemphill L."/>
            <person name="Shang Y."/>
            <person name="Youmans B."/>
            <person name="Ayvaz T."/>
            <person name="Ross M."/>
            <person name="Santibanez J."/>
            <person name="Aqrawi P."/>
            <person name="Gross S."/>
            <person name="Joshi V."/>
            <person name="Fowler G."/>
            <person name="Nazareth L."/>
            <person name="Reid J."/>
            <person name="Worley K."/>
            <person name="Petrosino J."/>
            <person name="Highlander S."/>
            <person name="Gibbs R."/>
        </authorList>
    </citation>
    <scope>NUCLEOTIDE SEQUENCE [LARGE SCALE GENOMIC DNA]</scope>
    <source>
        <strain evidence="1 2">DSM 2778</strain>
    </source>
</reference>
<keyword evidence="2" id="KW-1185">Reference proteome</keyword>
<protein>
    <submittedName>
        <fullName evidence="1">Uncharacterized protein</fullName>
    </submittedName>
</protein>
<sequence length="116" mass="12995">MRADRGADGSCDALTIEKRYRSRLPFHRFAVPPRKRGRLWVCGNNAISASPASAGEVASLRADRGAGGSCDALTIEKRYRSRRPFHRKRGRLFRLQQLRHISFPRQCGGSGELASR</sequence>
<dbReference type="AlphaFoldDB" id="F5RP56"/>
<organism evidence="1 2">
    <name type="scientific">Centipeda periodontii DSM 2778</name>
    <dbReference type="NCBI Taxonomy" id="888060"/>
    <lineage>
        <taxon>Bacteria</taxon>
        <taxon>Bacillati</taxon>
        <taxon>Bacillota</taxon>
        <taxon>Negativicutes</taxon>
        <taxon>Selenomonadales</taxon>
        <taxon>Selenomonadaceae</taxon>
        <taxon>Centipeda</taxon>
    </lineage>
</organism>
<dbReference type="HOGENOM" id="CLU_2092419_0_0_9"/>
<accession>F5RP56</accession>
<gene>
    <name evidence="1" type="ORF">HMPREF9081_2042</name>
</gene>
<evidence type="ECO:0000313" key="1">
    <source>
        <dbReference type="EMBL" id="EGK57981.1"/>
    </source>
</evidence>
<proteinExistence type="predicted"/>
<dbReference type="EMBL" id="AFHQ01000050">
    <property type="protein sequence ID" value="EGK57981.1"/>
    <property type="molecule type" value="Genomic_DNA"/>
</dbReference>